<evidence type="ECO:0000256" key="4">
    <source>
        <dbReference type="PROSITE-ProRule" id="PRU00134"/>
    </source>
</evidence>
<dbReference type="SUPFAM" id="SSF144232">
    <property type="entry name" value="HIT/MYND zinc finger-like"/>
    <property type="match status" value="1"/>
</dbReference>
<keyword evidence="2 4" id="KW-0863">Zinc-finger</keyword>
<evidence type="ECO:0000259" key="6">
    <source>
        <dbReference type="PROSITE" id="PS50865"/>
    </source>
</evidence>
<evidence type="ECO:0000313" key="8">
    <source>
        <dbReference type="Proteomes" id="UP000613740"/>
    </source>
</evidence>
<evidence type="ECO:0000256" key="3">
    <source>
        <dbReference type="ARBA" id="ARBA00022833"/>
    </source>
</evidence>
<dbReference type="Proteomes" id="UP000613740">
    <property type="component" value="Unassembled WGS sequence"/>
</dbReference>
<evidence type="ECO:0000256" key="1">
    <source>
        <dbReference type="ARBA" id="ARBA00022723"/>
    </source>
</evidence>
<keyword evidence="1" id="KW-0479">Metal-binding</keyword>
<comment type="caution">
    <text evidence="7">The sequence shown here is derived from an EMBL/GenBank/DDBJ whole genome shotgun (WGS) entry which is preliminary data.</text>
</comment>
<dbReference type="PROSITE" id="PS50865">
    <property type="entry name" value="ZF_MYND_2"/>
    <property type="match status" value="1"/>
</dbReference>
<dbReference type="InterPro" id="IPR002893">
    <property type="entry name" value="Znf_MYND"/>
</dbReference>
<dbReference type="GO" id="GO:0008270">
    <property type="term" value="F:zinc ion binding"/>
    <property type="evidence" value="ECO:0007669"/>
    <property type="project" value="UniProtKB-KW"/>
</dbReference>
<reference evidence="7" key="1">
    <citation type="journal article" date="2020" name="bioRxiv">
        <title>Comparative genomics of Chlamydomonas.</title>
        <authorList>
            <person name="Craig R.J."/>
            <person name="Hasan A.R."/>
            <person name="Ness R.W."/>
            <person name="Keightley P.D."/>
        </authorList>
    </citation>
    <scope>NUCLEOTIDE SEQUENCE</scope>
    <source>
        <strain evidence="7">CCAP 11/173</strain>
    </source>
</reference>
<dbReference type="OrthoDB" id="531519at2759"/>
<name>A0A835VYC4_9CHLO</name>
<dbReference type="AlphaFoldDB" id="A0A835VYC4"/>
<evidence type="ECO:0000256" key="5">
    <source>
        <dbReference type="SAM" id="MobiDB-lite"/>
    </source>
</evidence>
<dbReference type="Gene3D" id="6.10.140.2220">
    <property type="match status" value="1"/>
</dbReference>
<feature type="region of interest" description="Disordered" evidence="5">
    <location>
        <begin position="189"/>
        <end position="210"/>
    </location>
</feature>
<dbReference type="PROSITE" id="PS01360">
    <property type="entry name" value="ZF_MYND_1"/>
    <property type="match status" value="1"/>
</dbReference>
<dbReference type="EMBL" id="JAEHOD010000079">
    <property type="protein sequence ID" value="KAG2430393.1"/>
    <property type="molecule type" value="Genomic_DNA"/>
</dbReference>
<proteinExistence type="predicted"/>
<organism evidence="7 8">
    <name type="scientific">Chlamydomonas schloesseri</name>
    <dbReference type="NCBI Taxonomy" id="2026947"/>
    <lineage>
        <taxon>Eukaryota</taxon>
        <taxon>Viridiplantae</taxon>
        <taxon>Chlorophyta</taxon>
        <taxon>core chlorophytes</taxon>
        <taxon>Chlorophyceae</taxon>
        <taxon>CS clade</taxon>
        <taxon>Chlamydomonadales</taxon>
        <taxon>Chlamydomonadaceae</taxon>
        <taxon>Chlamydomonas</taxon>
    </lineage>
</organism>
<dbReference type="Pfam" id="PF01753">
    <property type="entry name" value="zf-MYND"/>
    <property type="match status" value="1"/>
</dbReference>
<keyword evidence="8" id="KW-1185">Reference proteome</keyword>
<keyword evidence="3" id="KW-0862">Zinc</keyword>
<accession>A0A835VYC4</accession>
<sequence>MGQDYAALELRPVLGGDAWARSALTAAISPAAFPTSEDEDEEKAFLQRTRGWRAPRLLVAYSQFATDKDLVAYFDAGANPAVSPVNVAASKAFRCYGLGGNLAPQLDWEEIRGSCVVLREMANPALPRGRISPRELVDTLQFFKDRDAQAVAAERDRARSFGFMPGVLPPVLPVDHPLRAAITRGLQATSASASATSSSRNRTSISSHGHAASQAAQAGVQQCATCGKTDGSTCELKACALCKSAWYCGRDCQKKDFKRHKKECASLARQRHQQ</sequence>
<evidence type="ECO:0000256" key="2">
    <source>
        <dbReference type="ARBA" id="ARBA00022771"/>
    </source>
</evidence>
<protein>
    <recommendedName>
        <fullName evidence="6">MYND-type domain-containing protein</fullName>
    </recommendedName>
</protein>
<feature type="domain" description="MYND-type" evidence="6">
    <location>
        <begin position="223"/>
        <end position="264"/>
    </location>
</feature>
<evidence type="ECO:0000313" key="7">
    <source>
        <dbReference type="EMBL" id="KAG2430393.1"/>
    </source>
</evidence>
<gene>
    <name evidence="7" type="ORF">HYH02_013755</name>
</gene>